<feature type="domain" description="Methyltransferase type 11" evidence="1">
    <location>
        <begin position="67"/>
        <end position="163"/>
    </location>
</feature>
<dbReference type="SUPFAM" id="SSF53335">
    <property type="entry name" value="S-adenosyl-L-methionine-dependent methyltransferases"/>
    <property type="match status" value="1"/>
</dbReference>
<dbReference type="InterPro" id="IPR013216">
    <property type="entry name" value="Methyltransf_11"/>
</dbReference>
<evidence type="ECO:0000259" key="1">
    <source>
        <dbReference type="Pfam" id="PF08241"/>
    </source>
</evidence>
<organism evidence="2 3">
    <name type="scientific">Candidatus Falkowbacteria bacterium HGW-Falkowbacteria-1</name>
    <dbReference type="NCBI Taxonomy" id="2013768"/>
    <lineage>
        <taxon>Bacteria</taxon>
        <taxon>Candidatus Falkowiibacteriota</taxon>
    </lineage>
</organism>
<evidence type="ECO:0000313" key="2">
    <source>
        <dbReference type="EMBL" id="PKM91847.1"/>
    </source>
</evidence>
<sequence length="247" mass="29156">MEKIESHKQNWEKLGEMDPLWAVLSDNSKRFNNWNLEEFLQTGEVEVENVYSVMRELNVGLNKGEVLDFGCGVGRLARHFLKHFDKYNGCDISKNMLERAKKINQDLSAEFFENGEDLKIFKDQKFDFIYSGIVLQHLPDKEMVKKYILEFYRVLKNDGLLVFQLPSKIPWRFRLQPVRKVYLFLKLLGLSDKFLYKQLGLYPIKMSAIEEEDMKNFLIKVGFKVLTIKDDSYCGPSVESRTYYCQK</sequence>
<dbReference type="InterPro" id="IPR029063">
    <property type="entry name" value="SAM-dependent_MTases_sf"/>
</dbReference>
<dbReference type="AlphaFoldDB" id="A0A2N2EAU0"/>
<evidence type="ECO:0000313" key="3">
    <source>
        <dbReference type="Proteomes" id="UP000233517"/>
    </source>
</evidence>
<dbReference type="Gene3D" id="3.40.50.150">
    <property type="entry name" value="Vaccinia Virus protein VP39"/>
    <property type="match status" value="1"/>
</dbReference>
<dbReference type="Pfam" id="PF08241">
    <property type="entry name" value="Methyltransf_11"/>
    <property type="match status" value="1"/>
</dbReference>
<dbReference type="PANTHER" id="PTHR43861">
    <property type="entry name" value="TRANS-ACONITATE 2-METHYLTRANSFERASE-RELATED"/>
    <property type="match status" value="1"/>
</dbReference>
<comment type="caution">
    <text evidence="2">The sequence shown here is derived from an EMBL/GenBank/DDBJ whole genome shotgun (WGS) entry which is preliminary data.</text>
</comment>
<dbReference type="GO" id="GO:0008757">
    <property type="term" value="F:S-adenosylmethionine-dependent methyltransferase activity"/>
    <property type="evidence" value="ECO:0007669"/>
    <property type="project" value="InterPro"/>
</dbReference>
<dbReference type="EMBL" id="PHAI01000001">
    <property type="protein sequence ID" value="PKM91847.1"/>
    <property type="molecule type" value="Genomic_DNA"/>
</dbReference>
<reference evidence="2 3" key="1">
    <citation type="journal article" date="2017" name="ISME J.">
        <title>Potential for microbial H2 and metal transformations associated with novel bacteria and archaea in deep terrestrial subsurface sediments.</title>
        <authorList>
            <person name="Hernsdorf A.W."/>
            <person name="Amano Y."/>
            <person name="Miyakawa K."/>
            <person name="Ise K."/>
            <person name="Suzuki Y."/>
            <person name="Anantharaman K."/>
            <person name="Probst A."/>
            <person name="Burstein D."/>
            <person name="Thomas B.C."/>
            <person name="Banfield J.F."/>
        </authorList>
    </citation>
    <scope>NUCLEOTIDE SEQUENCE [LARGE SCALE GENOMIC DNA]</scope>
    <source>
        <strain evidence="2">HGW-Falkowbacteria-1</strain>
    </source>
</reference>
<name>A0A2N2EAU0_9BACT</name>
<dbReference type="CDD" id="cd02440">
    <property type="entry name" value="AdoMet_MTases"/>
    <property type="match status" value="1"/>
</dbReference>
<gene>
    <name evidence="2" type="ORF">CVU82_01410</name>
</gene>
<proteinExistence type="predicted"/>
<accession>A0A2N2EAU0</accession>
<protein>
    <recommendedName>
        <fullName evidence="1">Methyltransferase type 11 domain-containing protein</fullName>
    </recommendedName>
</protein>
<dbReference type="PANTHER" id="PTHR43861:SF1">
    <property type="entry name" value="TRANS-ACONITATE 2-METHYLTRANSFERASE"/>
    <property type="match status" value="1"/>
</dbReference>
<dbReference type="Proteomes" id="UP000233517">
    <property type="component" value="Unassembled WGS sequence"/>
</dbReference>